<reference evidence="2 3" key="1">
    <citation type="journal article" date="2019" name="Commun. Biol.">
        <title>The bagworm genome reveals a unique fibroin gene that provides high tensile strength.</title>
        <authorList>
            <person name="Kono N."/>
            <person name="Nakamura H."/>
            <person name="Ohtoshi R."/>
            <person name="Tomita M."/>
            <person name="Numata K."/>
            <person name="Arakawa K."/>
        </authorList>
    </citation>
    <scope>NUCLEOTIDE SEQUENCE [LARGE SCALE GENOMIC DNA]</scope>
</reference>
<feature type="domain" description="Reverse transcriptase" evidence="1">
    <location>
        <begin position="1"/>
        <end position="289"/>
    </location>
</feature>
<name>A0A4C1VAE7_EUMVA</name>
<dbReference type="GO" id="GO:0003964">
    <property type="term" value="F:RNA-directed DNA polymerase activity"/>
    <property type="evidence" value="ECO:0007669"/>
    <property type="project" value="UniProtKB-KW"/>
</dbReference>
<accession>A0A4C1VAE7</accession>
<organism evidence="2 3">
    <name type="scientific">Eumeta variegata</name>
    <name type="common">Bagworm moth</name>
    <name type="synonym">Eumeta japonica</name>
    <dbReference type="NCBI Taxonomy" id="151549"/>
    <lineage>
        <taxon>Eukaryota</taxon>
        <taxon>Metazoa</taxon>
        <taxon>Ecdysozoa</taxon>
        <taxon>Arthropoda</taxon>
        <taxon>Hexapoda</taxon>
        <taxon>Insecta</taxon>
        <taxon>Pterygota</taxon>
        <taxon>Neoptera</taxon>
        <taxon>Endopterygota</taxon>
        <taxon>Lepidoptera</taxon>
        <taxon>Glossata</taxon>
        <taxon>Ditrysia</taxon>
        <taxon>Tineoidea</taxon>
        <taxon>Psychidae</taxon>
        <taxon>Oiketicinae</taxon>
        <taxon>Eumeta</taxon>
    </lineage>
</organism>
<dbReference type="AlphaFoldDB" id="A0A4C1VAE7"/>
<dbReference type="OrthoDB" id="10020599at2759"/>
<dbReference type="PANTHER" id="PTHR36688:SF1">
    <property type="entry name" value="ENDONUCLEASE_EXONUCLEASE_PHOSPHATASE DOMAIN-CONTAINING PROTEIN"/>
    <property type="match status" value="1"/>
</dbReference>
<keyword evidence="3" id="KW-1185">Reference proteome</keyword>
<gene>
    <name evidence="2" type="primary">RTase</name>
    <name evidence="2" type="ORF">EVAR_19488_1</name>
</gene>
<evidence type="ECO:0000259" key="1">
    <source>
        <dbReference type="PROSITE" id="PS50878"/>
    </source>
</evidence>
<dbReference type="SUPFAM" id="SSF56219">
    <property type="entry name" value="DNase I-like"/>
    <property type="match status" value="1"/>
</dbReference>
<proteinExistence type="predicted"/>
<keyword evidence="2" id="KW-0548">Nucleotidyltransferase</keyword>
<protein>
    <submittedName>
        <fullName evidence="2">Probable RNA-directed DNA polymerase from transposon BS</fullName>
    </submittedName>
</protein>
<evidence type="ECO:0000313" key="2">
    <source>
        <dbReference type="EMBL" id="GBP35267.1"/>
    </source>
</evidence>
<comment type="caution">
    <text evidence="2">The sequence shown here is derived from an EMBL/GenBank/DDBJ whole genome shotgun (WGS) entry which is preliminary data.</text>
</comment>
<dbReference type="Pfam" id="PF00078">
    <property type="entry name" value="RVT_1"/>
    <property type="match status" value="1"/>
</dbReference>
<dbReference type="Proteomes" id="UP000299102">
    <property type="component" value="Unassembled WGS sequence"/>
</dbReference>
<dbReference type="EMBL" id="BGZK01000301">
    <property type="protein sequence ID" value="GBP35267.1"/>
    <property type="molecule type" value="Genomic_DNA"/>
</dbReference>
<keyword evidence="2" id="KW-0808">Transferase</keyword>
<dbReference type="InterPro" id="IPR000477">
    <property type="entry name" value="RT_dom"/>
</dbReference>
<dbReference type="InterPro" id="IPR036691">
    <property type="entry name" value="Endo/exonu/phosph_ase_sf"/>
</dbReference>
<dbReference type="Gene3D" id="3.60.10.10">
    <property type="entry name" value="Endonuclease/exonuclease/phosphatase"/>
    <property type="match status" value="1"/>
</dbReference>
<keyword evidence="2" id="KW-0695">RNA-directed DNA polymerase</keyword>
<dbReference type="STRING" id="151549.A0A4C1VAE7"/>
<evidence type="ECO:0000313" key="3">
    <source>
        <dbReference type="Proteomes" id="UP000299102"/>
    </source>
</evidence>
<dbReference type="InterPro" id="IPR052560">
    <property type="entry name" value="RdDP_mobile_element"/>
</dbReference>
<dbReference type="InterPro" id="IPR005135">
    <property type="entry name" value="Endo/exonuclease/phosphatase"/>
</dbReference>
<dbReference type="PANTHER" id="PTHR36688">
    <property type="entry name" value="ENDO/EXONUCLEASE/PHOSPHATASE DOMAIN-CONTAINING PROTEIN"/>
    <property type="match status" value="1"/>
</dbReference>
<sequence length="289" mass="33332">MTGHGTLIIVSVYLPPKKRLFWSDIETLLALGDAVILFGDLNSKNTDSHCSTTNASRRTLATHAEDHRLTYITDQKYSILRIKSHRRSYQTQQIIQRKVKACVREVKNDNWSNLMEKINPTYKAYWAVAKALDDQEKPEPNHSCTQQALQLVEHISEGFKCKSKTVAVFFDVAKAFDKVRHAGVIYKLHQSQVPDHLIFIIHQYLMNRHFSFRHENSTFGKRLIRAGVPQGSTLFPLLYSAYTNDIPRPQTGVQLALFVDDTAFYLRGSNFREITPRLQKAINELTHWF</sequence>
<dbReference type="PROSITE" id="PS50878">
    <property type="entry name" value="RT_POL"/>
    <property type="match status" value="1"/>
</dbReference>
<dbReference type="Pfam" id="PF14529">
    <property type="entry name" value="Exo_endo_phos_2"/>
    <property type="match status" value="1"/>
</dbReference>